<evidence type="ECO:0000259" key="3">
    <source>
        <dbReference type="PROSITE" id="PS50075"/>
    </source>
</evidence>
<dbReference type="PROSITE" id="PS00455">
    <property type="entry name" value="AMP_BINDING"/>
    <property type="match status" value="1"/>
</dbReference>
<keyword evidence="2" id="KW-0812">Transmembrane</keyword>
<proteinExistence type="inferred from homology"/>
<dbReference type="InterPro" id="IPR036736">
    <property type="entry name" value="ACP-like_sf"/>
</dbReference>
<dbReference type="InterPro" id="IPR000873">
    <property type="entry name" value="AMP-dep_synth/lig_dom"/>
</dbReference>
<organism evidence="4 5">
    <name type="scientific">Paenibacillus tianjinensis</name>
    <dbReference type="NCBI Taxonomy" id="2810347"/>
    <lineage>
        <taxon>Bacteria</taxon>
        <taxon>Bacillati</taxon>
        <taxon>Bacillota</taxon>
        <taxon>Bacilli</taxon>
        <taxon>Bacillales</taxon>
        <taxon>Paenibacillaceae</taxon>
        <taxon>Paenibacillus</taxon>
    </lineage>
</organism>
<dbReference type="SUPFAM" id="SSF47336">
    <property type="entry name" value="ACP-like"/>
    <property type="match status" value="1"/>
</dbReference>
<evidence type="ECO:0000313" key="4">
    <source>
        <dbReference type="EMBL" id="QSF44182.1"/>
    </source>
</evidence>
<dbReference type="InterPro" id="IPR020845">
    <property type="entry name" value="AMP-binding_CS"/>
</dbReference>
<dbReference type="SUPFAM" id="SSF56801">
    <property type="entry name" value="Acetyl-CoA synthetase-like"/>
    <property type="match status" value="1"/>
</dbReference>
<dbReference type="InterPro" id="IPR025110">
    <property type="entry name" value="AMP-bd_C"/>
</dbReference>
<dbReference type="EMBL" id="CP070969">
    <property type="protein sequence ID" value="QSF44182.1"/>
    <property type="molecule type" value="Genomic_DNA"/>
</dbReference>
<evidence type="ECO:0000313" key="5">
    <source>
        <dbReference type="Proteomes" id="UP000663452"/>
    </source>
</evidence>
<dbReference type="Pfam" id="PF00550">
    <property type="entry name" value="PP-binding"/>
    <property type="match status" value="1"/>
</dbReference>
<evidence type="ECO:0000256" key="2">
    <source>
        <dbReference type="SAM" id="Phobius"/>
    </source>
</evidence>
<feature type="domain" description="Carrier" evidence="3">
    <location>
        <begin position="563"/>
        <end position="640"/>
    </location>
</feature>
<comment type="similarity">
    <text evidence="1">Belongs to the ATP-dependent AMP-binding enzyme family.</text>
</comment>
<name>A0ABX7L856_9BACL</name>
<dbReference type="Pfam" id="PF00501">
    <property type="entry name" value="AMP-binding"/>
    <property type="match status" value="1"/>
</dbReference>
<protein>
    <submittedName>
        <fullName evidence="4">Non-ribosomal peptide synthetase</fullName>
    </submittedName>
</protein>
<keyword evidence="2" id="KW-0472">Membrane</keyword>
<sequence>MNSIFEIIRQSASRWPDKEILKELPMDETGERAITYSELITRAEGIAALLRTKGCQPKSRVLLLFNSNIEFTVAFLGCIFGGVIAVPMYLTKSASFVEELKAFSADCLTNLLLTTSEMQPMLQARLPGYSIYTTDGRLEEAEYIPVDLSPASEAFILYTSGSTGRPKGVVHTHQSFSSHVMSVQDRLRLQDTDSSVCVSPLQHIMGMLNVFISLTFGLQVIFLPMLRVLQSPLDWVRELSRRRATIFLGPDFVYKLAAGAYTLEQAEGLDLSHLRISLSGSERILPSTVDSFTRTFARHGFAANSLIIGYGMTEAGIISISALNEPPKMLESLPGIYNCGQVVAGYQAVIVDSNSGRECGSGEIGEIWVKGSGLADRYWNDPDQTKKDFSMNLPEGEGPFFRTGDLACKIDGNLFLTGRLKEIIIIKGQNFYPDDIEAGVRRQAMTIGQCAAFSVEDIEGERLIVVVETALHDKEELSRLADLTVADIQARNGIRIAELLYVPPQSLPLTRTGKLQRSKCKALYLEKKLSLAYVYEHLTNKTGTGKSRSAFTSDWMKELTLNELREAVLADLITAFKRLLPGESESIDIGLPIHLLGTDSITAIELHHLVEEKYGVQLPISYYLEGNTIESIAGRIIEESRASTAMEASPMMEELDRDSMDIETIYNRLNSYSEEELDLILDALQR</sequence>
<keyword evidence="2" id="KW-1133">Transmembrane helix</keyword>
<dbReference type="Proteomes" id="UP000663452">
    <property type="component" value="Chromosome"/>
</dbReference>
<evidence type="ECO:0000256" key="1">
    <source>
        <dbReference type="ARBA" id="ARBA00006432"/>
    </source>
</evidence>
<dbReference type="InterPro" id="IPR042099">
    <property type="entry name" value="ANL_N_sf"/>
</dbReference>
<dbReference type="RefSeq" id="WP_206101776.1">
    <property type="nucleotide sequence ID" value="NZ_CP070969.1"/>
</dbReference>
<dbReference type="InterPro" id="IPR009081">
    <property type="entry name" value="PP-bd_ACP"/>
</dbReference>
<reference evidence="4 5" key="1">
    <citation type="submission" date="2021-02" db="EMBL/GenBank/DDBJ databases">
        <title>Paenibacillus tianjinensis sp. nov.</title>
        <authorList>
            <person name="Liu H."/>
        </authorList>
    </citation>
    <scope>NUCLEOTIDE SEQUENCE [LARGE SCALE GENOMIC DNA]</scope>
    <source>
        <strain evidence="4 5">TB2019</strain>
    </source>
</reference>
<keyword evidence="5" id="KW-1185">Reference proteome</keyword>
<accession>A0ABX7L856</accession>
<dbReference type="PANTHER" id="PTHR22754">
    <property type="entry name" value="DISCO-INTERACTING PROTEIN 2 DIP2 -RELATED"/>
    <property type="match status" value="1"/>
</dbReference>
<dbReference type="InterPro" id="IPR045851">
    <property type="entry name" value="AMP-bd_C_sf"/>
</dbReference>
<dbReference type="PROSITE" id="PS50075">
    <property type="entry name" value="CARRIER"/>
    <property type="match status" value="1"/>
</dbReference>
<gene>
    <name evidence="4" type="ORF">JRJ22_23645</name>
</gene>
<dbReference type="Gene3D" id="1.10.1200.10">
    <property type="entry name" value="ACP-like"/>
    <property type="match status" value="1"/>
</dbReference>
<dbReference type="Gene3D" id="3.40.50.12780">
    <property type="entry name" value="N-terminal domain of ligase-like"/>
    <property type="match status" value="1"/>
</dbReference>
<dbReference type="Gene3D" id="3.30.300.30">
    <property type="match status" value="1"/>
</dbReference>
<feature type="transmembrane region" description="Helical" evidence="2">
    <location>
        <begin position="71"/>
        <end position="91"/>
    </location>
</feature>
<dbReference type="PANTHER" id="PTHR22754:SF32">
    <property type="entry name" value="DISCO-INTERACTING PROTEIN 2"/>
    <property type="match status" value="1"/>
</dbReference>
<dbReference type="Pfam" id="PF23024">
    <property type="entry name" value="AMP-dom_DIP2-like"/>
    <property type="match status" value="1"/>
</dbReference>